<feature type="zinc finger region" description="C3H1-type" evidence="1">
    <location>
        <begin position="93"/>
        <end position="121"/>
    </location>
</feature>
<organism evidence="4 5">
    <name type="scientific">Phytophthora fragariaefolia</name>
    <dbReference type="NCBI Taxonomy" id="1490495"/>
    <lineage>
        <taxon>Eukaryota</taxon>
        <taxon>Sar</taxon>
        <taxon>Stramenopiles</taxon>
        <taxon>Oomycota</taxon>
        <taxon>Peronosporomycetes</taxon>
        <taxon>Peronosporales</taxon>
        <taxon>Peronosporaceae</taxon>
        <taxon>Phytophthora</taxon>
    </lineage>
</organism>
<evidence type="ECO:0000313" key="4">
    <source>
        <dbReference type="EMBL" id="GMF54916.1"/>
    </source>
</evidence>
<dbReference type="GO" id="GO:0008270">
    <property type="term" value="F:zinc ion binding"/>
    <property type="evidence" value="ECO:0007669"/>
    <property type="project" value="UniProtKB-KW"/>
</dbReference>
<feature type="region of interest" description="Disordered" evidence="2">
    <location>
        <begin position="17"/>
        <end position="40"/>
    </location>
</feature>
<keyword evidence="1" id="KW-0863">Zinc-finger</keyword>
<dbReference type="Proteomes" id="UP001165121">
    <property type="component" value="Unassembled WGS sequence"/>
</dbReference>
<accession>A0A9W6Y6S0</accession>
<feature type="domain" description="C3H1-type" evidence="3">
    <location>
        <begin position="93"/>
        <end position="121"/>
    </location>
</feature>
<keyword evidence="1" id="KW-0479">Metal-binding</keyword>
<evidence type="ECO:0000259" key="3">
    <source>
        <dbReference type="PROSITE" id="PS50103"/>
    </source>
</evidence>
<sequence>MIEKAVGEDIKLEEIERFFPDDPSKKPMPSQQKNRHDASSTSDVRLSELLVAISASKVLTDMLCLRFRWGILQEFAPPSKKKRGGGGAGGSQGPGTGVCYDFQNKGVCQRGRFCHFSHCACNSTCSCTPTKNTYGQRPSYRRNDYDAPPSPEVPPSSIADVTPAPDKAPSLRHANSFERDSSLKNDGAGGEEEEAGELTDNSTLPLFGTRTMTCGFQLIFYFALCTARQRAH</sequence>
<dbReference type="AlphaFoldDB" id="A0A9W6Y6S0"/>
<reference evidence="4" key="1">
    <citation type="submission" date="2023-04" db="EMBL/GenBank/DDBJ databases">
        <title>Phytophthora fragariaefolia NBRC 109709.</title>
        <authorList>
            <person name="Ichikawa N."/>
            <person name="Sato H."/>
            <person name="Tonouchi N."/>
        </authorList>
    </citation>
    <scope>NUCLEOTIDE SEQUENCE</scope>
    <source>
        <strain evidence="4">NBRC 109709</strain>
    </source>
</reference>
<gene>
    <name evidence="4" type="ORF">Pfra01_002298600</name>
</gene>
<protein>
    <submittedName>
        <fullName evidence="4">Unnamed protein product</fullName>
    </submittedName>
</protein>
<feature type="region of interest" description="Disordered" evidence="2">
    <location>
        <begin position="138"/>
        <end position="202"/>
    </location>
</feature>
<comment type="caution">
    <text evidence="4">The sequence shown here is derived from an EMBL/GenBank/DDBJ whole genome shotgun (WGS) entry which is preliminary data.</text>
</comment>
<proteinExistence type="predicted"/>
<name>A0A9W6Y6S0_9STRA</name>
<dbReference type="OrthoDB" id="10631690at2759"/>
<evidence type="ECO:0000256" key="2">
    <source>
        <dbReference type="SAM" id="MobiDB-lite"/>
    </source>
</evidence>
<keyword evidence="5" id="KW-1185">Reference proteome</keyword>
<evidence type="ECO:0000256" key="1">
    <source>
        <dbReference type="PROSITE-ProRule" id="PRU00723"/>
    </source>
</evidence>
<evidence type="ECO:0000313" key="5">
    <source>
        <dbReference type="Proteomes" id="UP001165121"/>
    </source>
</evidence>
<dbReference type="PROSITE" id="PS50103">
    <property type="entry name" value="ZF_C3H1"/>
    <property type="match status" value="1"/>
</dbReference>
<dbReference type="InterPro" id="IPR000571">
    <property type="entry name" value="Znf_CCCH"/>
</dbReference>
<dbReference type="EMBL" id="BSXT01003635">
    <property type="protein sequence ID" value="GMF54916.1"/>
    <property type="molecule type" value="Genomic_DNA"/>
</dbReference>
<keyword evidence="1" id="KW-0862">Zinc</keyword>